<dbReference type="SUPFAM" id="SSF52343">
    <property type="entry name" value="Ferredoxin reductase-like, C-terminal NADP-linked domain"/>
    <property type="match status" value="1"/>
</dbReference>
<evidence type="ECO:0000256" key="2">
    <source>
        <dbReference type="ARBA" id="ARBA00006278"/>
    </source>
</evidence>
<dbReference type="EMBL" id="JANBVO010000092">
    <property type="protein sequence ID" value="KAJ9130379.1"/>
    <property type="molecule type" value="Genomic_DNA"/>
</dbReference>
<proteinExistence type="inferred from homology"/>
<evidence type="ECO:0000256" key="3">
    <source>
        <dbReference type="ARBA" id="ARBA00012668"/>
    </source>
</evidence>
<evidence type="ECO:0000256" key="7">
    <source>
        <dbReference type="ARBA" id="ARBA00023002"/>
    </source>
</evidence>
<comment type="caution">
    <text evidence="11">The sequence shown here is derived from an EMBL/GenBank/DDBJ whole genome shotgun (WGS) entry which is preliminary data.</text>
</comment>
<feature type="transmembrane region" description="Helical" evidence="9">
    <location>
        <begin position="338"/>
        <end position="359"/>
    </location>
</feature>
<dbReference type="PANTHER" id="PTHR32361:SF26">
    <property type="entry name" value="FAD-BINDING 8 DOMAIN-CONTAINING PROTEIN-RELATED"/>
    <property type="match status" value="1"/>
</dbReference>
<evidence type="ECO:0000256" key="6">
    <source>
        <dbReference type="ARBA" id="ARBA00022982"/>
    </source>
</evidence>
<keyword evidence="12" id="KW-1185">Reference proteome</keyword>
<evidence type="ECO:0000259" key="10">
    <source>
        <dbReference type="PROSITE" id="PS51384"/>
    </source>
</evidence>
<feature type="transmembrane region" description="Helical" evidence="9">
    <location>
        <begin position="6"/>
        <end position="29"/>
    </location>
</feature>
<comment type="similarity">
    <text evidence="2">Belongs to the ferric reductase (FRE) family.</text>
</comment>
<dbReference type="InterPro" id="IPR039261">
    <property type="entry name" value="FNR_nucleotide-bd"/>
</dbReference>
<feature type="transmembrane region" description="Helical" evidence="9">
    <location>
        <begin position="180"/>
        <end position="198"/>
    </location>
</feature>
<dbReference type="InterPro" id="IPR051410">
    <property type="entry name" value="Ferric/Cupric_Reductase"/>
</dbReference>
<feature type="transmembrane region" description="Helical" evidence="9">
    <location>
        <begin position="117"/>
        <end position="136"/>
    </location>
</feature>
<dbReference type="PROSITE" id="PS51384">
    <property type="entry name" value="FAD_FR"/>
    <property type="match status" value="1"/>
</dbReference>
<evidence type="ECO:0000256" key="5">
    <source>
        <dbReference type="ARBA" id="ARBA00022475"/>
    </source>
</evidence>
<evidence type="ECO:0000313" key="11">
    <source>
        <dbReference type="EMBL" id="KAJ9130379.1"/>
    </source>
</evidence>
<reference evidence="11" key="1">
    <citation type="submission" date="2022-07" db="EMBL/GenBank/DDBJ databases">
        <title>Fungi with potential for degradation of polypropylene.</title>
        <authorList>
            <person name="Gostincar C."/>
        </authorList>
    </citation>
    <scope>NUCLEOTIDE SEQUENCE</scope>
    <source>
        <strain evidence="11">EXF-13308</strain>
    </source>
</reference>
<gene>
    <name evidence="11" type="ORF">NKR23_g12228</name>
</gene>
<dbReference type="SUPFAM" id="SSF63380">
    <property type="entry name" value="Riboflavin synthase domain-like"/>
    <property type="match status" value="1"/>
</dbReference>
<accession>A0AA38VGA7</accession>
<dbReference type="Pfam" id="PF08022">
    <property type="entry name" value="FAD_binding_8"/>
    <property type="match status" value="1"/>
</dbReference>
<evidence type="ECO:0000256" key="9">
    <source>
        <dbReference type="SAM" id="Phobius"/>
    </source>
</evidence>
<keyword evidence="9" id="KW-1133">Transmembrane helix</keyword>
<feature type="transmembrane region" description="Helical" evidence="9">
    <location>
        <begin position="205"/>
        <end position="226"/>
    </location>
</feature>
<keyword evidence="9" id="KW-0472">Membrane</keyword>
<sequence length="499" mass="55726">MAASVALVYVCSIAGILLLIISVAYFLALKSSLRRSRPFNAVRYFRIGTWNLIDILAVLAYLVLNVVAVYSTSATTSDFGLRAADLSLINMIWLYANPYIDFTTSVLGISLRRTHRWHATIGIVAFVLLLTHLVIFDTSRAPFELDISRNAGGLVGALSMGASLQSRLLRGLPYESSVRLHQAFAIVSVLAIWCHLSSEPILPRILFYVLSGVFASSSLALAVLILSKNGAFGYGFPRGEVIYRDGAVILKVLLQRPLRLKPGQFVSLWMPSVRVWQCHPFVVTSPGQSLKVLEFLIQPREGFSRDLMLEADTGRRSDILVLFGGPSGRSVPVGNYDVVLLVASGFGIAAQLPYLSVLLHRRKTNNTRNSRVHLIWQLYTPTEAFLVKTLAEELGDPFNTALREKKFTVSIYNAHLKRKHEENPSIRAKQVRGKANWESILRSEVEGEFIEVAKREKPVPLDIIVLVSATQEIKTELHAIRRRHLNRNITLTELDYQPP</sequence>
<dbReference type="CDD" id="cd06186">
    <property type="entry name" value="NOX_Duox_like_FAD_NADP"/>
    <property type="match status" value="1"/>
</dbReference>
<dbReference type="EC" id="1.16.1.9" evidence="3"/>
<feature type="transmembrane region" description="Helical" evidence="9">
    <location>
        <begin position="50"/>
        <end position="73"/>
    </location>
</feature>
<keyword evidence="5" id="KW-1003">Cell membrane</keyword>
<protein>
    <recommendedName>
        <fullName evidence="3">ferric-chelate reductase (NADPH)</fullName>
        <ecNumber evidence="3">1.16.1.9</ecNumber>
    </recommendedName>
</protein>
<dbReference type="Pfam" id="PF08030">
    <property type="entry name" value="NAD_binding_6"/>
    <property type="match status" value="1"/>
</dbReference>
<dbReference type="InterPro" id="IPR013121">
    <property type="entry name" value="Fe_red_NAD-bd_6"/>
</dbReference>
<comment type="subcellular location">
    <subcellularLocation>
        <location evidence="1">Cell membrane</location>
        <topology evidence="1">Multi-pass membrane protein</topology>
    </subcellularLocation>
</comment>
<keyword evidence="6" id="KW-0249">Electron transport</keyword>
<comment type="catalytic activity">
    <reaction evidence="8">
        <text>2 a Fe(II)-siderophore + NADP(+) + H(+) = 2 a Fe(III)-siderophore + NADPH</text>
        <dbReference type="Rhea" id="RHEA:28795"/>
        <dbReference type="Rhea" id="RHEA-COMP:11342"/>
        <dbReference type="Rhea" id="RHEA-COMP:11344"/>
        <dbReference type="ChEBI" id="CHEBI:15378"/>
        <dbReference type="ChEBI" id="CHEBI:29033"/>
        <dbReference type="ChEBI" id="CHEBI:29034"/>
        <dbReference type="ChEBI" id="CHEBI:57783"/>
        <dbReference type="ChEBI" id="CHEBI:58349"/>
        <dbReference type="EC" id="1.16.1.9"/>
    </reaction>
</comment>
<evidence type="ECO:0000313" key="12">
    <source>
        <dbReference type="Proteomes" id="UP001174694"/>
    </source>
</evidence>
<organism evidence="11 12">
    <name type="scientific">Pleurostoma richardsiae</name>
    <dbReference type="NCBI Taxonomy" id="41990"/>
    <lineage>
        <taxon>Eukaryota</taxon>
        <taxon>Fungi</taxon>
        <taxon>Dikarya</taxon>
        <taxon>Ascomycota</taxon>
        <taxon>Pezizomycotina</taxon>
        <taxon>Sordariomycetes</taxon>
        <taxon>Sordariomycetidae</taxon>
        <taxon>Calosphaeriales</taxon>
        <taxon>Pleurostomataceae</taxon>
        <taxon>Pleurostoma</taxon>
    </lineage>
</organism>
<evidence type="ECO:0000256" key="8">
    <source>
        <dbReference type="ARBA" id="ARBA00048483"/>
    </source>
</evidence>
<dbReference type="Gene3D" id="3.40.50.80">
    <property type="entry name" value="Nucleotide-binding domain of ferredoxin-NADP reductase (FNR) module"/>
    <property type="match status" value="1"/>
</dbReference>
<dbReference type="AlphaFoldDB" id="A0AA38VGA7"/>
<dbReference type="GO" id="GO:0006879">
    <property type="term" value="P:intracellular iron ion homeostasis"/>
    <property type="evidence" value="ECO:0007669"/>
    <property type="project" value="TreeGrafter"/>
</dbReference>
<keyword evidence="4" id="KW-0813">Transport</keyword>
<dbReference type="GO" id="GO:0015677">
    <property type="term" value="P:copper ion import"/>
    <property type="evidence" value="ECO:0007669"/>
    <property type="project" value="TreeGrafter"/>
</dbReference>
<dbReference type="InterPro" id="IPR017927">
    <property type="entry name" value="FAD-bd_FR_type"/>
</dbReference>
<feature type="domain" description="FAD-binding FR-type" evidence="10">
    <location>
        <begin position="179"/>
        <end position="333"/>
    </location>
</feature>
<keyword evidence="7" id="KW-0560">Oxidoreductase</keyword>
<dbReference type="InterPro" id="IPR013112">
    <property type="entry name" value="FAD-bd_8"/>
</dbReference>
<dbReference type="GO" id="GO:0005886">
    <property type="term" value="C:plasma membrane"/>
    <property type="evidence" value="ECO:0007669"/>
    <property type="project" value="UniProtKB-SubCell"/>
</dbReference>
<evidence type="ECO:0000256" key="1">
    <source>
        <dbReference type="ARBA" id="ARBA00004651"/>
    </source>
</evidence>
<dbReference type="PANTHER" id="PTHR32361">
    <property type="entry name" value="FERRIC/CUPRIC REDUCTASE TRANSMEMBRANE COMPONENT"/>
    <property type="match status" value="1"/>
</dbReference>
<dbReference type="GO" id="GO:0052851">
    <property type="term" value="F:ferric-chelate reductase (NADPH) activity"/>
    <property type="evidence" value="ECO:0007669"/>
    <property type="project" value="UniProtKB-EC"/>
</dbReference>
<name>A0AA38VGA7_9PEZI</name>
<dbReference type="InterPro" id="IPR017938">
    <property type="entry name" value="Riboflavin_synthase-like_b-brl"/>
</dbReference>
<dbReference type="Proteomes" id="UP001174694">
    <property type="component" value="Unassembled WGS sequence"/>
</dbReference>
<dbReference type="GO" id="GO:0006826">
    <property type="term" value="P:iron ion transport"/>
    <property type="evidence" value="ECO:0007669"/>
    <property type="project" value="TreeGrafter"/>
</dbReference>
<keyword evidence="9" id="KW-0812">Transmembrane</keyword>
<evidence type="ECO:0000256" key="4">
    <source>
        <dbReference type="ARBA" id="ARBA00022448"/>
    </source>
</evidence>